<dbReference type="Pfam" id="PF13411">
    <property type="entry name" value="MerR_1"/>
    <property type="match status" value="1"/>
</dbReference>
<feature type="domain" description="HTH merR-type" evidence="2">
    <location>
        <begin position="1"/>
        <end position="72"/>
    </location>
</feature>
<evidence type="ECO:0000313" key="4">
    <source>
        <dbReference type="Proteomes" id="UP000237319"/>
    </source>
</evidence>
<evidence type="ECO:0000259" key="2">
    <source>
        <dbReference type="PROSITE" id="PS50937"/>
    </source>
</evidence>
<gene>
    <name evidence="3" type="primary">tipA</name>
    <name evidence="3" type="ORF">LYSIN_01627</name>
</gene>
<dbReference type="InterPro" id="IPR000551">
    <property type="entry name" value="MerR-type_HTH_dom"/>
</dbReference>
<protein>
    <submittedName>
        <fullName evidence="3">HTH-type transcriptional activator TipA</fullName>
    </submittedName>
</protein>
<sequence>MQQWTTGEVAKQRNISIRTLRYYDQINLLTPSFKDDYGRRYYSEKDLFKLEKIIILKTLSLPLDKIRDLLDKLSYKQILISHYHYLQERLSELQMSISHTTSLINMIDLEESLSWEHVTELVQRSENTSKKWMDYFQEDEQTFLQQTIPNLSSNDIMTQQYIGLLRQIEWCIKHNIQAESDKGFQIGSKIIELSNDTFQGDTALMDKFWEVRKLPTKKTGLYPISEEVLAYVERCIAYVTADKQANKKL</sequence>
<dbReference type="Proteomes" id="UP000237319">
    <property type="component" value="Unassembled WGS sequence"/>
</dbReference>
<dbReference type="InterPro" id="IPR009061">
    <property type="entry name" value="DNA-bd_dom_put_sf"/>
</dbReference>
<keyword evidence="1" id="KW-0238">DNA-binding</keyword>
<keyword evidence="4" id="KW-1185">Reference proteome</keyword>
<dbReference type="SUPFAM" id="SSF46955">
    <property type="entry name" value="Putative DNA-binding domain"/>
    <property type="match status" value="1"/>
</dbReference>
<comment type="caution">
    <text evidence="3">The sequence shown here is derived from an EMBL/GenBank/DDBJ whole genome shotgun (WGS) entry which is preliminary data.</text>
</comment>
<dbReference type="SMART" id="SM00422">
    <property type="entry name" value="HTH_MERR"/>
    <property type="match status" value="1"/>
</dbReference>
<dbReference type="CDD" id="cd01106">
    <property type="entry name" value="HTH_TipAL-Mta"/>
    <property type="match status" value="1"/>
</dbReference>
<dbReference type="GO" id="GO:0003700">
    <property type="term" value="F:DNA-binding transcription factor activity"/>
    <property type="evidence" value="ECO:0007669"/>
    <property type="project" value="InterPro"/>
</dbReference>
<organism evidence="3 4">
    <name type="scientific">Lysinibacillus sphaericus</name>
    <name type="common">Bacillus sphaericus</name>
    <dbReference type="NCBI Taxonomy" id="1421"/>
    <lineage>
        <taxon>Bacteria</taxon>
        <taxon>Bacillati</taxon>
        <taxon>Bacillota</taxon>
        <taxon>Bacilli</taxon>
        <taxon>Bacillales</taxon>
        <taxon>Bacillaceae</taxon>
        <taxon>Lysinibacillus</taxon>
    </lineage>
</organism>
<dbReference type="PANTHER" id="PTHR30204">
    <property type="entry name" value="REDOX-CYCLING DRUG-SENSING TRANSCRIPTIONAL ACTIVATOR SOXR"/>
    <property type="match status" value="1"/>
</dbReference>
<dbReference type="AlphaFoldDB" id="A0A2S5D1B0"/>
<dbReference type="GO" id="GO:0003677">
    <property type="term" value="F:DNA binding"/>
    <property type="evidence" value="ECO:0007669"/>
    <property type="project" value="UniProtKB-KW"/>
</dbReference>
<evidence type="ECO:0000313" key="3">
    <source>
        <dbReference type="EMBL" id="POZ56844.1"/>
    </source>
</evidence>
<dbReference type="Gene3D" id="1.10.1660.10">
    <property type="match status" value="1"/>
</dbReference>
<evidence type="ECO:0000256" key="1">
    <source>
        <dbReference type="ARBA" id="ARBA00023125"/>
    </source>
</evidence>
<dbReference type="InterPro" id="IPR047057">
    <property type="entry name" value="MerR_fam"/>
</dbReference>
<reference evidence="3 4" key="1">
    <citation type="submission" date="2017-11" db="EMBL/GenBank/DDBJ databases">
        <title>Genome sequence of Lysinibacillus sphaericus, a lignin-degrading bacteria isolated from municipal solid waste soil.</title>
        <authorList>
            <person name="Persinoti G.F."/>
            <person name="Paixao D.A."/>
            <person name="Bugg T.D."/>
            <person name="Squina F.M."/>
        </authorList>
    </citation>
    <scope>NUCLEOTIDE SEQUENCE [LARGE SCALE GENOMIC DNA]</scope>
    <source>
        <strain evidence="3 4">A1</strain>
    </source>
</reference>
<proteinExistence type="predicted"/>
<dbReference type="PROSITE" id="PS50937">
    <property type="entry name" value="HTH_MERR_2"/>
    <property type="match status" value="1"/>
</dbReference>
<dbReference type="EMBL" id="PGLV01000001">
    <property type="protein sequence ID" value="POZ56844.1"/>
    <property type="molecule type" value="Genomic_DNA"/>
</dbReference>
<dbReference type="RefSeq" id="WP_103976877.1">
    <property type="nucleotide sequence ID" value="NZ_PGLV01000001.1"/>
</dbReference>
<name>A0A2S5D1B0_LYSSH</name>
<accession>A0A2S5D1B0</accession>
<dbReference type="PANTHER" id="PTHR30204:SF96">
    <property type="entry name" value="CHROMOSOME-ANCHORING PROTEIN RACA"/>
    <property type="match status" value="1"/>
</dbReference>